<gene>
    <name evidence="1" type="ORF">LCGC14_2099880</name>
</gene>
<comment type="caution">
    <text evidence="1">The sequence shown here is derived from an EMBL/GenBank/DDBJ whole genome shotgun (WGS) entry which is preliminary data.</text>
</comment>
<dbReference type="EMBL" id="LAZR01025741">
    <property type="protein sequence ID" value="KKL70944.1"/>
    <property type="molecule type" value="Genomic_DNA"/>
</dbReference>
<accession>A0A0F9EAF1</accession>
<organism evidence="1">
    <name type="scientific">marine sediment metagenome</name>
    <dbReference type="NCBI Taxonomy" id="412755"/>
    <lineage>
        <taxon>unclassified sequences</taxon>
        <taxon>metagenomes</taxon>
        <taxon>ecological metagenomes</taxon>
    </lineage>
</organism>
<dbReference type="AlphaFoldDB" id="A0A0F9EAF1"/>
<feature type="non-terminal residue" evidence="1">
    <location>
        <position position="179"/>
    </location>
</feature>
<sequence length="179" mass="19703">MAGREHLPYLDVKGWQGLNTKSTAEAISPEQLRIADNCDFFEEYGAISKIRGSSRILSTPYKESGVAKKISWIDFYKAPDLDGTILRHTLVAAGTTLGRVENNQITNLLTGRTANLFHTADMLDRFMYITNYNPDRIGEGDALVKYDGAVMSNWGVEAPGGASTVIDAFSDQSLWTASF</sequence>
<evidence type="ECO:0000313" key="1">
    <source>
        <dbReference type="EMBL" id="KKL70944.1"/>
    </source>
</evidence>
<proteinExistence type="predicted"/>
<protein>
    <submittedName>
        <fullName evidence="1">Uncharacterized protein</fullName>
    </submittedName>
</protein>
<name>A0A0F9EAF1_9ZZZZ</name>
<reference evidence="1" key="1">
    <citation type="journal article" date="2015" name="Nature">
        <title>Complex archaea that bridge the gap between prokaryotes and eukaryotes.</title>
        <authorList>
            <person name="Spang A."/>
            <person name="Saw J.H."/>
            <person name="Jorgensen S.L."/>
            <person name="Zaremba-Niedzwiedzka K."/>
            <person name="Martijn J."/>
            <person name="Lind A.E."/>
            <person name="van Eijk R."/>
            <person name="Schleper C."/>
            <person name="Guy L."/>
            <person name="Ettema T.J."/>
        </authorList>
    </citation>
    <scope>NUCLEOTIDE SEQUENCE</scope>
</reference>